<dbReference type="Pfam" id="PF02518">
    <property type="entry name" value="HATPase_c"/>
    <property type="match status" value="1"/>
</dbReference>
<proteinExistence type="predicted"/>
<evidence type="ECO:0000256" key="5">
    <source>
        <dbReference type="ARBA" id="ARBA00022519"/>
    </source>
</evidence>
<evidence type="ECO:0000256" key="3">
    <source>
        <dbReference type="ARBA" id="ARBA00012438"/>
    </source>
</evidence>
<evidence type="ECO:0000256" key="9">
    <source>
        <dbReference type="ARBA" id="ARBA00022741"/>
    </source>
</evidence>
<feature type="transmembrane region" description="Helical" evidence="15">
    <location>
        <begin position="190"/>
        <end position="208"/>
    </location>
</feature>
<dbReference type="Pfam" id="PF00672">
    <property type="entry name" value="HAMP"/>
    <property type="match status" value="1"/>
</dbReference>
<dbReference type="EC" id="2.7.13.3" evidence="3"/>
<dbReference type="Gene3D" id="3.30.565.10">
    <property type="entry name" value="Histidine kinase-like ATPase, C-terminal domain"/>
    <property type="match status" value="1"/>
</dbReference>
<dbReference type="CDD" id="cd06225">
    <property type="entry name" value="HAMP"/>
    <property type="match status" value="1"/>
</dbReference>
<evidence type="ECO:0000256" key="1">
    <source>
        <dbReference type="ARBA" id="ARBA00000085"/>
    </source>
</evidence>
<organism evidence="18 19">
    <name type="scientific">Herbaspirillum lusitanum</name>
    <dbReference type="NCBI Taxonomy" id="213312"/>
    <lineage>
        <taxon>Bacteria</taxon>
        <taxon>Pseudomonadati</taxon>
        <taxon>Pseudomonadota</taxon>
        <taxon>Betaproteobacteria</taxon>
        <taxon>Burkholderiales</taxon>
        <taxon>Oxalobacteraceae</taxon>
        <taxon>Herbaspirillum</taxon>
    </lineage>
</organism>
<keyword evidence="7" id="KW-0808">Transferase</keyword>
<dbReference type="InterPro" id="IPR050980">
    <property type="entry name" value="2C_sensor_his_kinase"/>
</dbReference>
<dbReference type="PRINTS" id="PR00344">
    <property type="entry name" value="BCTRLSENSOR"/>
</dbReference>
<feature type="domain" description="HAMP" evidence="17">
    <location>
        <begin position="210"/>
        <end position="262"/>
    </location>
</feature>
<name>A0ABW9A399_9BURK</name>
<comment type="caution">
    <text evidence="18">The sequence shown here is derived from an EMBL/GenBank/DDBJ whole genome shotgun (WGS) entry which is preliminary data.</text>
</comment>
<accession>A0ABW9A399</accession>
<keyword evidence="8 15" id="KW-0812">Transmembrane</keyword>
<dbReference type="SUPFAM" id="SSF47384">
    <property type="entry name" value="Homodimeric domain of signal transducing histidine kinase"/>
    <property type="match status" value="1"/>
</dbReference>
<sequence length="478" mass="52548">MKNFFDSIANRVFVILLAGIVVSIAATTWLASNERKSTLRELRFQHLAERIEQIVWSVDDIPPAQREIVLQAAGNFGFEANIASDAKEIGSSVSTGPLIDILKERLGRDRQIAVQRETNCASRILPPEARRAAAQGRELSTPVAPMPQRETCRVVYVSLHDQALLRLRLHMPGEPPPGRGRGRDSFSPDGLPYVVLFLVLIAILAYLVSKMAARPIRRLADAASDLGRDIDRAPLAETGPTEIRQAAHAFNAMQARIRRQIQHRTHMLAAITHDLQTPLTRLRLRLEKVGEPELQQKLIDDLGVMQGMVREGLDLARSMDSSEKIQALDIDSLLDSVCADAADAGQDVSFEGSTRAFVMAQTGALRRCLTNLIDNACKYGQRARVSVSLMPEQQRIAIRIRDSGPGIPEAELDAVFEPFYRLETSRSRDTGGTGLGLTIALNIAENHHGRLTLRNPAEGGLEVMLDLPAIQPGKARSG</sequence>
<keyword evidence="4" id="KW-1003">Cell membrane</keyword>
<feature type="transmembrane region" description="Helical" evidence="15">
    <location>
        <begin position="12"/>
        <end position="32"/>
    </location>
</feature>
<protein>
    <recommendedName>
        <fullName evidence="3">histidine kinase</fullName>
        <ecNumber evidence="3">2.7.13.3</ecNumber>
    </recommendedName>
</protein>
<evidence type="ECO:0000256" key="12">
    <source>
        <dbReference type="ARBA" id="ARBA00022989"/>
    </source>
</evidence>
<dbReference type="InterPro" id="IPR036097">
    <property type="entry name" value="HisK_dim/P_sf"/>
</dbReference>
<evidence type="ECO:0000256" key="4">
    <source>
        <dbReference type="ARBA" id="ARBA00022475"/>
    </source>
</evidence>
<keyword evidence="11 18" id="KW-0067">ATP-binding</keyword>
<comment type="subcellular location">
    <subcellularLocation>
        <location evidence="2">Cell inner membrane</location>
        <topology evidence="2">Multi-pass membrane protein</topology>
    </subcellularLocation>
</comment>
<keyword evidence="12 15" id="KW-1133">Transmembrane helix</keyword>
<dbReference type="InterPro" id="IPR036890">
    <property type="entry name" value="HATPase_C_sf"/>
</dbReference>
<evidence type="ECO:0000259" key="16">
    <source>
        <dbReference type="PROSITE" id="PS50109"/>
    </source>
</evidence>
<dbReference type="CDD" id="cd00075">
    <property type="entry name" value="HATPase"/>
    <property type="match status" value="1"/>
</dbReference>
<dbReference type="GO" id="GO:0005524">
    <property type="term" value="F:ATP binding"/>
    <property type="evidence" value="ECO:0007669"/>
    <property type="project" value="UniProtKB-KW"/>
</dbReference>
<dbReference type="InterPro" id="IPR003660">
    <property type="entry name" value="HAMP_dom"/>
</dbReference>
<dbReference type="PROSITE" id="PS50109">
    <property type="entry name" value="HIS_KIN"/>
    <property type="match status" value="1"/>
</dbReference>
<dbReference type="InterPro" id="IPR004358">
    <property type="entry name" value="Sig_transdc_His_kin-like_C"/>
</dbReference>
<keyword evidence="13" id="KW-0902">Two-component regulatory system</keyword>
<evidence type="ECO:0000256" key="15">
    <source>
        <dbReference type="SAM" id="Phobius"/>
    </source>
</evidence>
<dbReference type="PROSITE" id="PS50885">
    <property type="entry name" value="HAMP"/>
    <property type="match status" value="1"/>
</dbReference>
<keyword evidence="9" id="KW-0547">Nucleotide-binding</keyword>
<evidence type="ECO:0000256" key="6">
    <source>
        <dbReference type="ARBA" id="ARBA00022553"/>
    </source>
</evidence>
<dbReference type="SUPFAM" id="SSF55874">
    <property type="entry name" value="ATPase domain of HSP90 chaperone/DNA topoisomerase II/histidine kinase"/>
    <property type="match status" value="1"/>
</dbReference>
<evidence type="ECO:0000259" key="17">
    <source>
        <dbReference type="PROSITE" id="PS50885"/>
    </source>
</evidence>
<evidence type="ECO:0000256" key="14">
    <source>
        <dbReference type="ARBA" id="ARBA00023136"/>
    </source>
</evidence>
<reference evidence="18 19" key="1">
    <citation type="journal article" date="2024" name="Chem. Sci.">
        <title>Discovery of megapolipeptins by genome mining of a Burkholderiales bacteria collection.</title>
        <authorList>
            <person name="Paulo B.S."/>
            <person name="Recchia M.J.J."/>
            <person name="Lee S."/>
            <person name="Fergusson C.H."/>
            <person name="Romanowski S.B."/>
            <person name="Hernandez A."/>
            <person name="Krull N."/>
            <person name="Liu D.Y."/>
            <person name="Cavanagh H."/>
            <person name="Bos A."/>
            <person name="Gray C.A."/>
            <person name="Murphy B.T."/>
            <person name="Linington R.G."/>
            <person name="Eustaquio A.S."/>
        </authorList>
    </citation>
    <scope>NUCLEOTIDE SEQUENCE [LARGE SCALE GENOMIC DNA]</scope>
    <source>
        <strain evidence="18 19">RL21-008-BIB-A</strain>
    </source>
</reference>
<dbReference type="EMBL" id="JAQQFM010000002">
    <property type="protein sequence ID" value="MFL9923376.1"/>
    <property type="molecule type" value="Genomic_DNA"/>
</dbReference>
<evidence type="ECO:0000256" key="2">
    <source>
        <dbReference type="ARBA" id="ARBA00004429"/>
    </source>
</evidence>
<keyword evidence="6" id="KW-0597">Phosphoprotein</keyword>
<dbReference type="InterPro" id="IPR005467">
    <property type="entry name" value="His_kinase_dom"/>
</dbReference>
<dbReference type="Proteomes" id="UP001629246">
    <property type="component" value="Unassembled WGS sequence"/>
</dbReference>
<dbReference type="PANTHER" id="PTHR44936">
    <property type="entry name" value="SENSOR PROTEIN CREC"/>
    <property type="match status" value="1"/>
</dbReference>
<evidence type="ECO:0000256" key="10">
    <source>
        <dbReference type="ARBA" id="ARBA00022777"/>
    </source>
</evidence>
<evidence type="ECO:0000256" key="11">
    <source>
        <dbReference type="ARBA" id="ARBA00022840"/>
    </source>
</evidence>
<keyword evidence="14 15" id="KW-0472">Membrane</keyword>
<keyword evidence="19" id="KW-1185">Reference proteome</keyword>
<comment type="catalytic activity">
    <reaction evidence="1">
        <text>ATP + protein L-histidine = ADP + protein N-phospho-L-histidine.</text>
        <dbReference type="EC" id="2.7.13.3"/>
    </reaction>
</comment>
<dbReference type="SMART" id="SM00304">
    <property type="entry name" value="HAMP"/>
    <property type="match status" value="1"/>
</dbReference>
<evidence type="ECO:0000256" key="7">
    <source>
        <dbReference type="ARBA" id="ARBA00022679"/>
    </source>
</evidence>
<gene>
    <name evidence="18" type="ORF">PQR62_03800</name>
</gene>
<keyword evidence="10" id="KW-0418">Kinase</keyword>
<dbReference type="SMART" id="SM00387">
    <property type="entry name" value="HATPase_c"/>
    <property type="match status" value="1"/>
</dbReference>
<dbReference type="Gene3D" id="1.10.287.130">
    <property type="match status" value="1"/>
</dbReference>
<dbReference type="PANTHER" id="PTHR44936:SF5">
    <property type="entry name" value="SENSOR HISTIDINE KINASE ENVZ"/>
    <property type="match status" value="1"/>
</dbReference>
<feature type="domain" description="Histidine kinase" evidence="16">
    <location>
        <begin position="270"/>
        <end position="471"/>
    </location>
</feature>
<evidence type="ECO:0000313" key="19">
    <source>
        <dbReference type="Proteomes" id="UP001629246"/>
    </source>
</evidence>
<dbReference type="CDD" id="cd00082">
    <property type="entry name" value="HisKA"/>
    <property type="match status" value="1"/>
</dbReference>
<evidence type="ECO:0000256" key="8">
    <source>
        <dbReference type="ARBA" id="ARBA00022692"/>
    </source>
</evidence>
<evidence type="ECO:0000313" key="18">
    <source>
        <dbReference type="EMBL" id="MFL9923376.1"/>
    </source>
</evidence>
<dbReference type="RefSeq" id="WP_408154977.1">
    <property type="nucleotide sequence ID" value="NZ_JAQQFM010000002.1"/>
</dbReference>
<dbReference type="InterPro" id="IPR003594">
    <property type="entry name" value="HATPase_dom"/>
</dbReference>
<evidence type="ECO:0000256" key="13">
    <source>
        <dbReference type="ARBA" id="ARBA00023012"/>
    </source>
</evidence>
<dbReference type="InterPro" id="IPR003661">
    <property type="entry name" value="HisK_dim/P_dom"/>
</dbReference>
<keyword evidence="5" id="KW-0997">Cell inner membrane</keyword>